<dbReference type="Proteomes" id="UP000008281">
    <property type="component" value="Unassembled WGS sequence"/>
</dbReference>
<comment type="catalytic activity">
    <reaction evidence="8">
        <text>L-lysyl-[protein] + acetyl-CoA = N(6)-acetyl-L-lysyl-[protein] + CoA + H(+)</text>
        <dbReference type="Rhea" id="RHEA:45948"/>
        <dbReference type="Rhea" id="RHEA-COMP:9752"/>
        <dbReference type="Rhea" id="RHEA-COMP:10731"/>
        <dbReference type="ChEBI" id="CHEBI:15378"/>
        <dbReference type="ChEBI" id="CHEBI:29969"/>
        <dbReference type="ChEBI" id="CHEBI:57287"/>
        <dbReference type="ChEBI" id="CHEBI:57288"/>
        <dbReference type="ChEBI" id="CHEBI:61930"/>
        <dbReference type="EC" id="2.3.1.48"/>
    </reaction>
</comment>
<evidence type="ECO:0000259" key="10">
    <source>
        <dbReference type="PROSITE" id="PS51727"/>
    </source>
</evidence>
<dbReference type="HOGENOM" id="CLU_349591_0_0_1"/>
<dbReference type="SMART" id="SM01250">
    <property type="entry name" value="KAT11"/>
    <property type="match status" value="1"/>
</dbReference>
<keyword evidence="12" id="KW-1185">Reference proteome</keyword>
<dbReference type="GO" id="GO:0005667">
    <property type="term" value="C:transcription regulator complex"/>
    <property type="evidence" value="ECO:0007669"/>
    <property type="project" value="TreeGrafter"/>
</dbReference>
<accession>E3NEZ2</accession>
<evidence type="ECO:0000256" key="7">
    <source>
        <dbReference type="ARBA" id="ARBA00023242"/>
    </source>
</evidence>
<dbReference type="EC" id="2.3.1.48" evidence="2"/>
<dbReference type="PANTHER" id="PTHR13808:SF1">
    <property type="entry name" value="HISTONE ACETYLTRANSFERASE"/>
    <property type="match status" value="1"/>
</dbReference>
<dbReference type="GO" id="GO:0000123">
    <property type="term" value="C:histone acetyltransferase complex"/>
    <property type="evidence" value="ECO:0007669"/>
    <property type="project" value="TreeGrafter"/>
</dbReference>
<dbReference type="EMBL" id="DS268629">
    <property type="protein sequence ID" value="EFO95865.1"/>
    <property type="molecule type" value="Genomic_DNA"/>
</dbReference>
<dbReference type="Pfam" id="PF08214">
    <property type="entry name" value="HAT_KAT11"/>
    <property type="match status" value="1"/>
</dbReference>
<dbReference type="InterPro" id="IPR013178">
    <property type="entry name" value="Histone_AcTrfase_Rtt109/CBP"/>
</dbReference>
<dbReference type="GO" id="GO:0005634">
    <property type="term" value="C:nucleus"/>
    <property type="evidence" value="ECO:0007669"/>
    <property type="project" value="UniProtKB-SubCell"/>
</dbReference>
<protein>
    <recommendedName>
        <fullName evidence="2">histone acetyltransferase</fullName>
        <ecNumber evidence="2">2.3.1.48</ecNumber>
    </recommendedName>
</protein>
<proteinExistence type="predicted"/>
<keyword evidence="3" id="KW-0808">Transferase</keyword>
<dbReference type="PROSITE" id="PS51727">
    <property type="entry name" value="CBP_P300_HAT"/>
    <property type="match status" value="1"/>
</dbReference>
<keyword evidence="6" id="KW-0804">Transcription</keyword>
<dbReference type="PANTHER" id="PTHR13808">
    <property type="entry name" value="CBP/P300-RELATED"/>
    <property type="match status" value="1"/>
</dbReference>
<dbReference type="GO" id="GO:0045944">
    <property type="term" value="P:positive regulation of transcription by RNA polymerase II"/>
    <property type="evidence" value="ECO:0007669"/>
    <property type="project" value="TreeGrafter"/>
</dbReference>
<evidence type="ECO:0000256" key="1">
    <source>
        <dbReference type="ARBA" id="ARBA00004123"/>
    </source>
</evidence>
<evidence type="ECO:0000256" key="6">
    <source>
        <dbReference type="ARBA" id="ARBA00023163"/>
    </source>
</evidence>
<keyword evidence="5" id="KW-0805">Transcription regulation</keyword>
<evidence type="ECO:0000313" key="11">
    <source>
        <dbReference type="EMBL" id="EFO95865.1"/>
    </source>
</evidence>
<feature type="region of interest" description="Disordered" evidence="9">
    <location>
        <begin position="226"/>
        <end position="252"/>
    </location>
</feature>
<keyword evidence="4" id="KW-0156">Chromatin regulator</keyword>
<feature type="region of interest" description="Disordered" evidence="9">
    <location>
        <begin position="69"/>
        <end position="97"/>
    </location>
</feature>
<keyword evidence="7" id="KW-0539">Nucleus</keyword>
<dbReference type="InterPro" id="IPR031162">
    <property type="entry name" value="CBP_P300_HAT"/>
</dbReference>
<dbReference type="STRING" id="31234.E3NEZ2"/>
<dbReference type="eggNOG" id="KOG1778">
    <property type="taxonomic scope" value="Eukaryota"/>
</dbReference>
<evidence type="ECO:0000256" key="3">
    <source>
        <dbReference type="ARBA" id="ARBA00022679"/>
    </source>
</evidence>
<dbReference type="GO" id="GO:0004402">
    <property type="term" value="F:histone acetyltransferase activity"/>
    <property type="evidence" value="ECO:0007669"/>
    <property type="project" value="InterPro"/>
</dbReference>
<evidence type="ECO:0000256" key="9">
    <source>
        <dbReference type="SAM" id="MobiDB-lite"/>
    </source>
</evidence>
<evidence type="ECO:0000256" key="8">
    <source>
        <dbReference type="ARBA" id="ARBA00048017"/>
    </source>
</evidence>
<dbReference type="CDD" id="cd15489">
    <property type="entry name" value="PHD_SF"/>
    <property type="match status" value="1"/>
</dbReference>
<organism evidence="12">
    <name type="scientific">Caenorhabditis remanei</name>
    <name type="common">Caenorhabditis vulgaris</name>
    <dbReference type="NCBI Taxonomy" id="31234"/>
    <lineage>
        <taxon>Eukaryota</taxon>
        <taxon>Metazoa</taxon>
        <taxon>Ecdysozoa</taxon>
        <taxon>Nematoda</taxon>
        <taxon>Chromadorea</taxon>
        <taxon>Rhabditida</taxon>
        <taxon>Rhabditina</taxon>
        <taxon>Rhabditomorpha</taxon>
        <taxon>Rhabditoidea</taxon>
        <taxon>Rhabditidae</taxon>
        <taxon>Peloderinae</taxon>
        <taxon>Caenorhabditis</taxon>
    </lineage>
</organism>
<dbReference type="AlphaFoldDB" id="E3NEZ2"/>
<evidence type="ECO:0000313" key="12">
    <source>
        <dbReference type="Proteomes" id="UP000008281"/>
    </source>
</evidence>
<comment type="subcellular location">
    <subcellularLocation>
        <location evidence="1">Nucleus</location>
    </subcellularLocation>
</comment>
<reference evidence="11" key="1">
    <citation type="submission" date="2007-07" db="EMBL/GenBank/DDBJ databases">
        <title>PCAP assembly of the Caenorhabditis remanei genome.</title>
        <authorList>
            <consortium name="The Caenorhabditis remanei Sequencing Consortium"/>
            <person name="Wilson R.K."/>
        </authorList>
    </citation>
    <scope>NUCLEOTIDE SEQUENCE [LARGE SCALE GENOMIC DNA]</scope>
    <source>
        <strain evidence="11">PB4641</strain>
    </source>
</reference>
<dbReference type="OrthoDB" id="899at2759"/>
<dbReference type="InParanoid" id="E3NEZ2"/>
<evidence type="ECO:0000256" key="2">
    <source>
        <dbReference type="ARBA" id="ARBA00013184"/>
    </source>
</evidence>
<feature type="compositionally biased region" description="Basic and acidic residues" evidence="9">
    <location>
        <begin position="79"/>
        <end position="90"/>
    </location>
</feature>
<evidence type="ECO:0000256" key="4">
    <source>
        <dbReference type="ARBA" id="ARBA00022853"/>
    </source>
</evidence>
<sequence length="806" mass="93031">MQRFHVRKTGTITPAQEGLKEQEKIASRFHHQNQKPDDSTQERNRILRRNQFLRCMRSLPIPKRREWKPSAKVVNQNKAGDKRREAKQDRTPAVQQQRMDRAMTFAISRAAQVEYSCREMSSKAGERFLNGPIRDPRTSPLNRVLNVRYENLARQRSAEEWSLSSAEETGNRIKENKASGSVIVREFDNTPSLNTPISKRRYFVKKPLNLKKKPVSYEDMVSVDQIPGEPSEKKERWDGVGSTAGDNSAQTINHNTDETTLRIVSNFHEETFVGHEEGRTREVSSIEKPVQVRESVEHKESTEEHLKLISEIAISETCHEINNNATEGMGTAADDKKSENKLSNDVISFLQARKDGASFKNNNAAKNFFKRLELSVRMNANDDMKIFNEIGKKFEPKNDEPVYSEIGNSLTAIFKNHNICCGLFYAKEPIISCTVCNMYYHYKCRELKFNEGKSTAECECQKSEILTGKFAAIDLPPTFLSKYLQKIVNTRKKSSREVIIREVYSEKIQEEFGENVEKLYNTSGKAVPVIEYKDRIFTVYIKVRGCPINTFSLQVQEYKMGKKVYIGYLDSVMFIKDSTERGQLYRSVLLAYFDFIRNIGYEDVQIYSQAPESNKKKYMFNGCPKTQRLISQTHLRGWYDRMLREGIEEKIVASYTHTYNIKPDADVFSLIEYLYCIGGSWWKKLERLITSNKEIDFNASKSDVFLKKIVDMVKVEDEKLYHVKLCCPTGPLMKFEDNYEIGSICEEPDDDWLQYQKRNGLNFETDIGAMFASAVMVQAVLRKQEKTAAKNDQVVVKVSSEKYLNL</sequence>
<dbReference type="GO" id="GO:0031490">
    <property type="term" value="F:chromatin DNA binding"/>
    <property type="evidence" value="ECO:0007669"/>
    <property type="project" value="TreeGrafter"/>
</dbReference>
<gene>
    <name evidence="11" type="ORF">CRE_14311</name>
</gene>
<evidence type="ECO:0000256" key="5">
    <source>
        <dbReference type="ARBA" id="ARBA00023015"/>
    </source>
</evidence>
<dbReference type="GO" id="GO:0003713">
    <property type="term" value="F:transcription coactivator activity"/>
    <property type="evidence" value="ECO:0007669"/>
    <property type="project" value="TreeGrafter"/>
</dbReference>
<name>E3NEZ2_CAERE</name>
<feature type="domain" description="CBP/p300-type HAT" evidence="10">
    <location>
        <begin position="469"/>
        <end position="785"/>
    </location>
</feature>